<feature type="transmembrane region" description="Helical" evidence="6">
    <location>
        <begin position="181"/>
        <end position="205"/>
    </location>
</feature>
<evidence type="ECO:0000313" key="7">
    <source>
        <dbReference type="EMBL" id="MCW3473546.1"/>
    </source>
</evidence>
<keyword evidence="8" id="KW-1185">Reference proteome</keyword>
<protein>
    <submittedName>
        <fullName evidence="7">Branched-chain amino acid ABC transporter permease</fullName>
    </submittedName>
</protein>
<keyword evidence="3 6" id="KW-0812">Transmembrane</keyword>
<dbReference type="Pfam" id="PF02653">
    <property type="entry name" value="BPD_transp_2"/>
    <property type="match status" value="1"/>
</dbReference>
<keyword evidence="5 6" id="KW-0472">Membrane</keyword>
<dbReference type="PANTHER" id="PTHR30482">
    <property type="entry name" value="HIGH-AFFINITY BRANCHED-CHAIN AMINO ACID TRANSPORT SYSTEM PERMEASE"/>
    <property type="match status" value="1"/>
</dbReference>
<gene>
    <name evidence="7" type="ORF">OL599_03055</name>
</gene>
<dbReference type="GO" id="GO:0015658">
    <property type="term" value="F:branched-chain amino acid transmembrane transporter activity"/>
    <property type="evidence" value="ECO:0007669"/>
    <property type="project" value="InterPro"/>
</dbReference>
<dbReference type="Proteomes" id="UP001165679">
    <property type="component" value="Unassembled WGS sequence"/>
</dbReference>
<dbReference type="RefSeq" id="WP_264712127.1">
    <property type="nucleotide sequence ID" value="NZ_JAPDNT010000001.1"/>
</dbReference>
<feature type="transmembrane region" description="Helical" evidence="6">
    <location>
        <begin position="217"/>
        <end position="242"/>
    </location>
</feature>
<dbReference type="InterPro" id="IPR043428">
    <property type="entry name" value="LivM-like"/>
</dbReference>
<feature type="transmembrane region" description="Helical" evidence="6">
    <location>
        <begin position="93"/>
        <end position="113"/>
    </location>
</feature>
<keyword evidence="2" id="KW-1003">Cell membrane</keyword>
<feature type="transmembrane region" description="Helical" evidence="6">
    <location>
        <begin position="12"/>
        <end position="35"/>
    </location>
</feature>
<dbReference type="GO" id="GO:0005886">
    <property type="term" value="C:plasma membrane"/>
    <property type="evidence" value="ECO:0007669"/>
    <property type="project" value="UniProtKB-SubCell"/>
</dbReference>
<evidence type="ECO:0000256" key="4">
    <source>
        <dbReference type="ARBA" id="ARBA00022989"/>
    </source>
</evidence>
<dbReference type="CDD" id="cd06581">
    <property type="entry name" value="TM_PBP1_LivM_like"/>
    <property type="match status" value="1"/>
</dbReference>
<organism evidence="7 8">
    <name type="scientific">Limobrevibacterium gyesilva</name>
    <dbReference type="NCBI Taxonomy" id="2991712"/>
    <lineage>
        <taxon>Bacteria</taxon>
        <taxon>Pseudomonadati</taxon>
        <taxon>Pseudomonadota</taxon>
        <taxon>Alphaproteobacteria</taxon>
        <taxon>Acetobacterales</taxon>
        <taxon>Acetobacteraceae</taxon>
        <taxon>Limobrevibacterium</taxon>
    </lineage>
</organism>
<dbReference type="InterPro" id="IPR001851">
    <property type="entry name" value="ABC_transp_permease"/>
</dbReference>
<accession>A0AA41YJP6</accession>
<keyword evidence="4 6" id="KW-1133">Transmembrane helix</keyword>
<dbReference type="AlphaFoldDB" id="A0AA41YJP6"/>
<dbReference type="EMBL" id="JAPDNT010000001">
    <property type="protein sequence ID" value="MCW3473546.1"/>
    <property type="molecule type" value="Genomic_DNA"/>
</dbReference>
<feature type="transmembrane region" description="Helical" evidence="6">
    <location>
        <begin position="66"/>
        <end position="86"/>
    </location>
</feature>
<evidence type="ECO:0000313" key="8">
    <source>
        <dbReference type="Proteomes" id="UP001165679"/>
    </source>
</evidence>
<feature type="transmembrane region" description="Helical" evidence="6">
    <location>
        <begin position="254"/>
        <end position="275"/>
    </location>
</feature>
<dbReference type="PANTHER" id="PTHR30482:SF10">
    <property type="entry name" value="HIGH-AFFINITY BRANCHED-CHAIN AMINO ACID TRANSPORT PROTEIN BRAE"/>
    <property type="match status" value="1"/>
</dbReference>
<evidence type="ECO:0000256" key="6">
    <source>
        <dbReference type="SAM" id="Phobius"/>
    </source>
</evidence>
<sequence length="282" mass="29838">MIIPPWLDDFLWTYQNLIHALGINGLLALSMYVVLAVGQLSLGQAAFMGLGAYSSALMTLKLKLPFFMVLPASCVVPVLFALAIGVPTLRLSGVYLAIATIGLGEVLRAVYLNVDYFGGALGLSGIPERAETWMIYGLLFAAVAILWLVGRSGVGRAMEAMREDETAAGVMGVNVGRYRMGALLASAVLAGLAGALGAHVSSFIGPNEYGFEPAVTILSYALLGGIGTPLAPVLGAWILTLLPELLRGFSDLRLVFNGVIIVLAVLFLPNGLLSWRMKRRGA</sequence>
<reference evidence="7" key="2">
    <citation type="submission" date="2022-10" db="EMBL/GenBank/DDBJ databases">
        <authorList>
            <person name="Trinh H.N."/>
        </authorList>
    </citation>
    <scope>NUCLEOTIDE SEQUENCE</scope>
    <source>
        <strain evidence="7">RN2-1</strain>
    </source>
</reference>
<evidence type="ECO:0000256" key="5">
    <source>
        <dbReference type="ARBA" id="ARBA00023136"/>
    </source>
</evidence>
<comment type="caution">
    <text evidence="7">The sequence shown here is derived from an EMBL/GenBank/DDBJ whole genome shotgun (WGS) entry which is preliminary data.</text>
</comment>
<evidence type="ECO:0000256" key="3">
    <source>
        <dbReference type="ARBA" id="ARBA00022692"/>
    </source>
</evidence>
<feature type="transmembrane region" description="Helical" evidence="6">
    <location>
        <begin position="133"/>
        <end position="150"/>
    </location>
</feature>
<reference evidence="7" key="1">
    <citation type="submission" date="2022-09" db="EMBL/GenBank/DDBJ databases">
        <title>Rhodovastum sp. nov. RN2-1 isolated from soil in Seongnam, South Korea.</title>
        <authorList>
            <person name="Le N.T."/>
        </authorList>
    </citation>
    <scope>NUCLEOTIDE SEQUENCE</scope>
    <source>
        <strain evidence="7">RN2-1</strain>
    </source>
</reference>
<name>A0AA41YJP6_9PROT</name>
<evidence type="ECO:0000256" key="1">
    <source>
        <dbReference type="ARBA" id="ARBA00004651"/>
    </source>
</evidence>
<evidence type="ECO:0000256" key="2">
    <source>
        <dbReference type="ARBA" id="ARBA00022475"/>
    </source>
</evidence>
<comment type="subcellular location">
    <subcellularLocation>
        <location evidence="1">Cell membrane</location>
        <topology evidence="1">Multi-pass membrane protein</topology>
    </subcellularLocation>
</comment>
<proteinExistence type="predicted"/>